<dbReference type="ExpressionAtlas" id="A0A1D6HYE9">
    <property type="expression patterns" value="baseline and differential"/>
</dbReference>
<proteinExistence type="predicted"/>
<evidence type="ECO:0000313" key="1">
    <source>
        <dbReference type="EMBL" id="ONM53173.1"/>
    </source>
</evidence>
<dbReference type="EMBL" id="CM007650">
    <property type="protein sequence ID" value="ONM53173.1"/>
    <property type="molecule type" value="Genomic_DNA"/>
</dbReference>
<name>A0A1D6HYE9_MAIZE</name>
<accession>A0A1D6HYE9</accession>
<reference evidence="1" key="1">
    <citation type="submission" date="2015-12" db="EMBL/GenBank/DDBJ databases">
        <title>Update maize B73 reference genome by single molecule sequencing technologies.</title>
        <authorList>
            <consortium name="Maize Genome Sequencing Project"/>
            <person name="Ware D."/>
        </authorList>
    </citation>
    <scope>NUCLEOTIDE SEQUENCE [LARGE SCALE GENOMIC DNA]</scope>
    <source>
        <tissue evidence="1">Seedling</tissue>
    </source>
</reference>
<dbReference type="AlphaFoldDB" id="A0A1D6HYE9"/>
<sequence length="56" mass="6693">MYLDFTFLCHWDVLPLTRVDILVLILLWFVCFNGSRFASDVFERYANRVVYICANL</sequence>
<organism evidence="1">
    <name type="scientific">Zea mays</name>
    <name type="common">Maize</name>
    <dbReference type="NCBI Taxonomy" id="4577"/>
    <lineage>
        <taxon>Eukaryota</taxon>
        <taxon>Viridiplantae</taxon>
        <taxon>Streptophyta</taxon>
        <taxon>Embryophyta</taxon>
        <taxon>Tracheophyta</taxon>
        <taxon>Spermatophyta</taxon>
        <taxon>Magnoliopsida</taxon>
        <taxon>Liliopsida</taxon>
        <taxon>Poales</taxon>
        <taxon>Poaceae</taxon>
        <taxon>PACMAD clade</taxon>
        <taxon>Panicoideae</taxon>
        <taxon>Andropogonodae</taxon>
        <taxon>Andropogoneae</taxon>
        <taxon>Tripsacinae</taxon>
        <taxon>Zea</taxon>
    </lineage>
</organism>
<gene>
    <name evidence="1" type="ORF">ZEAMMB73_Zm00001d019550</name>
</gene>
<protein>
    <submittedName>
        <fullName evidence="1">Uncharacterized protein</fullName>
    </submittedName>
</protein>